<reference evidence="2" key="2">
    <citation type="submission" date="2023-01" db="EMBL/GenBank/DDBJ databases">
        <authorList>
            <person name="Sun Q."/>
            <person name="Evtushenko L."/>
        </authorList>
    </citation>
    <scope>NUCLEOTIDE SEQUENCE</scope>
    <source>
        <strain evidence="2">VKM Ac-1321</strain>
    </source>
</reference>
<dbReference type="InterPro" id="IPR024344">
    <property type="entry name" value="MDMPI_metal-binding"/>
</dbReference>
<dbReference type="InterPro" id="IPR017517">
    <property type="entry name" value="Maleyloyr_isom"/>
</dbReference>
<reference evidence="2" key="1">
    <citation type="journal article" date="2014" name="Int. J. Syst. Evol. Microbiol.">
        <title>Complete genome sequence of Corynebacterium casei LMG S-19264T (=DSM 44701T), isolated from a smear-ripened cheese.</title>
        <authorList>
            <consortium name="US DOE Joint Genome Institute (JGI-PGF)"/>
            <person name="Walter F."/>
            <person name="Albersmeier A."/>
            <person name="Kalinowski J."/>
            <person name="Ruckert C."/>
        </authorList>
    </citation>
    <scope>NUCLEOTIDE SEQUENCE</scope>
    <source>
        <strain evidence="2">VKM Ac-1321</strain>
    </source>
</reference>
<evidence type="ECO:0000313" key="3">
    <source>
        <dbReference type="Proteomes" id="UP001143480"/>
    </source>
</evidence>
<evidence type="ECO:0000313" key="2">
    <source>
        <dbReference type="EMBL" id="GLL08489.1"/>
    </source>
</evidence>
<dbReference type="NCBIfam" id="TIGR03083">
    <property type="entry name" value="maleylpyruvate isomerase family mycothiol-dependent enzyme"/>
    <property type="match status" value="1"/>
</dbReference>
<dbReference type="InterPro" id="IPR034660">
    <property type="entry name" value="DinB/YfiT-like"/>
</dbReference>
<proteinExistence type="predicted"/>
<dbReference type="EMBL" id="BSFP01000151">
    <property type="protein sequence ID" value="GLL08489.1"/>
    <property type="molecule type" value="Genomic_DNA"/>
</dbReference>
<dbReference type="Pfam" id="PF11716">
    <property type="entry name" value="MDMPI_N"/>
    <property type="match status" value="1"/>
</dbReference>
<sequence length="214" mass="23552">MTFPWSTMDEQRAAVADLLESLTPEEWARPSLCTAWTVRDVAAHLTMQQLGVRDMLVRAPIVMRAKGDMNRAIHDMTVAQVHANTDAELVAGIRASIGSRRHTVGVTRYETLTDILVHTQDIAIPLGRTIATPPQAAAVAATRMMTMRWPRPFPIKQTLRLYCLEATDTAWRHGTGPLVQGPMGALLLLVCGRPAALDRLSGDGRAELERVLRA</sequence>
<comment type="caution">
    <text evidence="2">The sequence shown here is derived from an EMBL/GenBank/DDBJ whole genome shotgun (WGS) entry which is preliminary data.</text>
</comment>
<dbReference type="SUPFAM" id="SSF109854">
    <property type="entry name" value="DinB/YfiT-like putative metalloenzymes"/>
    <property type="match status" value="1"/>
</dbReference>
<accession>A0A9W6NT93</accession>
<gene>
    <name evidence="2" type="ORF">GCM10017581_102550</name>
</gene>
<feature type="domain" description="Mycothiol-dependent maleylpyruvate isomerase metal-binding" evidence="1">
    <location>
        <begin position="10"/>
        <end position="102"/>
    </location>
</feature>
<evidence type="ECO:0000259" key="1">
    <source>
        <dbReference type="Pfam" id="PF11716"/>
    </source>
</evidence>
<dbReference type="GO" id="GO:0046872">
    <property type="term" value="F:metal ion binding"/>
    <property type="evidence" value="ECO:0007669"/>
    <property type="project" value="InterPro"/>
</dbReference>
<protein>
    <recommendedName>
        <fullName evidence="1">Mycothiol-dependent maleylpyruvate isomerase metal-binding domain-containing protein</fullName>
    </recommendedName>
</protein>
<dbReference type="Proteomes" id="UP001143480">
    <property type="component" value="Unassembled WGS sequence"/>
</dbReference>
<dbReference type="RefSeq" id="WP_261964468.1">
    <property type="nucleotide sequence ID" value="NZ_BAAAXA010000001.1"/>
</dbReference>
<name>A0A9W6NT93_9ACTN</name>
<dbReference type="AlphaFoldDB" id="A0A9W6NT93"/>
<organism evidence="2 3">
    <name type="scientific">Dactylosporangium matsuzakiense</name>
    <dbReference type="NCBI Taxonomy" id="53360"/>
    <lineage>
        <taxon>Bacteria</taxon>
        <taxon>Bacillati</taxon>
        <taxon>Actinomycetota</taxon>
        <taxon>Actinomycetes</taxon>
        <taxon>Micromonosporales</taxon>
        <taxon>Micromonosporaceae</taxon>
        <taxon>Dactylosporangium</taxon>
    </lineage>
</organism>
<keyword evidence="3" id="KW-1185">Reference proteome</keyword>
<dbReference type="Gene3D" id="1.20.120.450">
    <property type="entry name" value="dinb family like domain"/>
    <property type="match status" value="1"/>
</dbReference>